<keyword evidence="2" id="KW-0472">Membrane</keyword>
<gene>
    <name evidence="3" type="ORF">Aca07nite_60670</name>
</gene>
<accession>A0ABQ3WRB3</accession>
<reference evidence="3" key="1">
    <citation type="submission" date="2021-01" db="EMBL/GenBank/DDBJ databases">
        <title>Whole genome shotgun sequence of Actinoplanes capillaceus NBRC 16408.</title>
        <authorList>
            <person name="Komaki H."/>
            <person name="Tamura T."/>
        </authorList>
    </citation>
    <scope>NUCLEOTIDE SEQUENCE [LARGE SCALE GENOMIC DNA]</scope>
    <source>
        <strain evidence="3">NBRC 16408</strain>
    </source>
</reference>
<keyword evidence="2" id="KW-0812">Transmembrane</keyword>
<evidence type="ECO:0000313" key="3">
    <source>
        <dbReference type="EMBL" id="GID48792.1"/>
    </source>
</evidence>
<sequence length="91" mass="10077">MVSALGSTSDDWVGVLAAAGIFAVLIVIVWQVAATWRARLAAAREKQYQELAEKCARLLEENAELQRRTVAELLQVREATSAMEKMMREVG</sequence>
<evidence type="ECO:0000256" key="2">
    <source>
        <dbReference type="SAM" id="Phobius"/>
    </source>
</evidence>
<protein>
    <recommendedName>
        <fullName evidence="4">Secreted protein</fullName>
    </recommendedName>
</protein>
<organism evidence="3">
    <name type="scientific">Actinoplanes campanulatus</name>
    <dbReference type="NCBI Taxonomy" id="113559"/>
    <lineage>
        <taxon>Bacteria</taxon>
        <taxon>Bacillati</taxon>
        <taxon>Actinomycetota</taxon>
        <taxon>Actinomycetes</taxon>
        <taxon>Micromonosporales</taxon>
        <taxon>Micromonosporaceae</taxon>
        <taxon>Actinoplanes</taxon>
    </lineage>
</organism>
<comment type="caution">
    <text evidence="3">The sequence shown here is derived from an EMBL/GenBank/DDBJ whole genome shotgun (WGS) entry which is preliminary data.</text>
</comment>
<evidence type="ECO:0000256" key="1">
    <source>
        <dbReference type="SAM" id="Coils"/>
    </source>
</evidence>
<feature type="coiled-coil region" evidence="1">
    <location>
        <begin position="41"/>
        <end position="68"/>
    </location>
</feature>
<dbReference type="EMBL" id="BOMF01000108">
    <property type="protein sequence ID" value="GID48792.1"/>
    <property type="molecule type" value="Genomic_DNA"/>
</dbReference>
<keyword evidence="1" id="KW-0175">Coiled coil</keyword>
<name>A0ABQ3WRB3_9ACTN</name>
<proteinExistence type="predicted"/>
<evidence type="ECO:0008006" key="4">
    <source>
        <dbReference type="Google" id="ProtNLM"/>
    </source>
</evidence>
<feature type="transmembrane region" description="Helical" evidence="2">
    <location>
        <begin position="12"/>
        <end position="36"/>
    </location>
</feature>
<keyword evidence="2" id="KW-1133">Transmembrane helix</keyword>